<dbReference type="EMBL" id="JABFUD020000022">
    <property type="protein sequence ID" value="KAI5061821.1"/>
    <property type="molecule type" value="Genomic_DNA"/>
</dbReference>
<evidence type="ECO:0000256" key="7">
    <source>
        <dbReference type="ARBA" id="ARBA00023180"/>
    </source>
</evidence>
<feature type="domain" description="Purple acid phosphatase N-terminal" evidence="12">
    <location>
        <begin position="72"/>
        <end position="164"/>
    </location>
</feature>
<dbReference type="Gene3D" id="2.60.40.380">
    <property type="entry name" value="Purple acid phosphatase-like, N-terminal"/>
    <property type="match status" value="1"/>
</dbReference>
<dbReference type="Pfam" id="PF16656">
    <property type="entry name" value="Pur_ac_phosph_N"/>
    <property type="match status" value="1"/>
</dbReference>
<keyword evidence="6" id="KW-0408">Iron</keyword>
<gene>
    <name evidence="13" type="ORF">GOP47_0022360</name>
</gene>
<dbReference type="OrthoDB" id="45007at2759"/>
<dbReference type="InterPro" id="IPR039331">
    <property type="entry name" value="PAPs-like"/>
</dbReference>
<comment type="similarity">
    <text evidence="1 8">Belongs to the metallophosphoesterase superfamily. Purple acid phosphatase family.</text>
</comment>
<evidence type="ECO:0000259" key="12">
    <source>
        <dbReference type="Pfam" id="PF16656"/>
    </source>
</evidence>
<evidence type="ECO:0000256" key="8">
    <source>
        <dbReference type="RuleBase" id="RU361203"/>
    </source>
</evidence>
<sequence>MIMARCSAAGAASFVVSTLLLIWSFWYMHTPAATPWGISSGSTSLYVRSLEAAADMPLDADVFQVPPGFNAPQQVHITQGDYYGKGVIVSWITPYKVESPNVYYGTDKENYSFTATAELTTTYATYNYTSGFIHHCTLEDLEYNTTYHYKLGEGNVTREFSFTTPPECGPDVPYAFGLIGDLGQTADSNATVEHYVQSRGQTVLFVGDCSYADRYPFYDSNRWDTWGRFIERSAAYQPWIWTPGNHEIEPSPTFGEFSEFNAYLHRLRTPYTASQSKSPLWFAIQRGPAYIISLSSYSSFVTHSPQNHWLKSELFKVDRTKTPWLIIMMHVSLYSSNSHHYLEGEAMRSVFESWFVEYKVDIVFAGHVHAYERTHPVSNVLFNEDAPTYIVIGDGGNAEGPAVPYIEPQPEYSALREASFGHGLLDIINSGCKYKACHLSFVRGSWSFACLRPHWHCCIQYGSELFFQFKDCSDCGQRNYERNRHSTGSPFTLYRILRNSNADRASCRLQAGRLHPFAIWSGRCREGKSLEGGAVRNCLVVMCLVCGWKQVPFYSCAGIP</sequence>
<dbReference type="InterPro" id="IPR029052">
    <property type="entry name" value="Metallo-depent_PP-like"/>
</dbReference>
<organism evidence="13 14">
    <name type="scientific">Adiantum capillus-veneris</name>
    <name type="common">Maidenhair fern</name>
    <dbReference type="NCBI Taxonomy" id="13818"/>
    <lineage>
        <taxon>Eukaryota</taxon>
        <taxon>Viridiplantae</taxon>
        <taxon>Streptophyta</taxon>
        <taxon>Embryophyta</taxon>
        <taxon>Tracheophyta</taxon>
        <taxon>Polypodiopsida</taxon>
        <taxon>Polypodiidae</taxon>
        <taxon>Polypodiales</taxon>
        <taxon>Pteridineae</taxon>
        <taxon>Pteridaceae</taxon>
        <taxon>Vittarioideae</taxon>
        <taxon>Adiantum</taxon>
    </lineage>
</organism>
<evidence type="ECO:0000256" key="4">
    <source>
        <dbReference type="ARBA" id="ARBA00022801"/>
    </source>
</evidence>
<dbReference type="AlphaFoldDB" id="A0A9D4U585"/>
<dbReference type="InterPro" id="IPR041792">
    <property type="entry name" value="MPP_PAP"/>
</dbReference>
<dbReference type="EC" id="3.1.3.2" evidence="8"/>
<evidence type="ECO:0000313" key="13">
    <source>
        <dbReference type="EMBL" id="KAI5061821.1"/>
    </source>
</evidence>
<dbReference type="SUPFAM" id="SSF56300">
    <property type="entry name" value="Metallo-dependent phosphatases"/>
    <property type="match status" value="1"/>
</dbReference>
<keyword evidence="7" id="KW-0325">Glycoprotein</keyword>
<evidence type="ECO:0000256" key="9">
    <source>
        <dbReference type="SAM" id="Phobius"/>
    </source>
</evidence>
<comment type="catalytic activity">
    <reaction evidence="8">
        <text>a phosphate monoester + H2O = an alcohol + phosphate</text>
        <dbReference type="Rhea" id="RHEA:15017"/>
        <dbReference type="ChEBI" id="CHEBI:15377"/>
        <dbReference type="ChEBI" id="CHEBI:30879"/>
        <dbReference type="ChEBI" id="CHEBI:43474"/>
        <dbReference type="ChEBI" id="CHEBI:67140"/>
        <dbReference type="EC" id="3.1.3.2"/>
    </reaction>
</comment>
<evidence type="ECO:0000259" key="10">
    <source>
        <dbReference type="Pfam" id="PF00149"/>
    </source>
</evidence>
<proteinExistence type="inferred from homology"/>
<evidence type="ECO:0000256" key="3">
    <source>
        <dbReference type="ARBA" id="ARBA00022729"/>
    </source>
</evidence>
<keyword evidence="14" id="KW-1185">Reference proteome</keyword>
<keyword evidence="9" id="KW-0812">Transmembrane</keyword>
<keyword evidence="3" id="KW-0732">Signal</keyword>
<dbReference type="FunFam" id="2.60.40.380:FF:000001">
    <property type="entry name" value="Fe(3+)-Zn(2+) purple acid phosphatase"/>
    <property type="match status" value="1"/>
</dbReference>
<feature type="domain" description="Calcineurin-like phosphoesterase" evidence="10">
    <location>
        <begin position="176"/>
        <end position="371"/>
    </location>
</feature>
<dbReference type="GO" id="GO:0003993">
    <property type="term" value="F:acid phosphatase activity"/>
    <property type="evidence" value="ECO:0007669"/>
    <property type="project" value="UniProtKB-EC"/>
</dbReference>
<feature type="domain" description="Purple acid phosphatase C-terminal" evidence="11">
    <location>
        <begin position="386"/>
        <end position="430"/>
    </location>
</feature>
<dbReference type="Pfam" id="PF00149">
    <property type="entry name" value="Metallophos"/>
    <property type="match status" value="1"/>
</dbReference>
<dbReference type="InterPro" id="IPR015914">
    <property type="entry name" value="PAPs_N"/>
</dbReference>
<reference evidence="13" key="1">
    <citation type="submission" date="2021-01" db="EMBL/GenBank/DDBJ databases">
        <title>Adiantum capillus-veneris genome.</title>
        <authorList>
            <person name="Fang Y."/>
            <person name="Liao Q."/>
        </authorList>
    </citation>
    <scope>NUCLEOTIDE SEQUENCE</scope>
    <source>
        <strain evidence="13">H3</strain>
        <tissue evidence="13">Leaf</tissue>
    </source>
</reference>
<dbReference type="Gene3D" id="3.60.21.10">
    <property type="match status" value="1"/>
</dbReference>
<keyword evidence="2" id="KW-0479">Metal-binding</keyword>
<dbReference type="GO" id="GO:0046872">
    <property type="term" value="F:metal ion binding"/>
    <property type="evidence" value="ECO:0007669"/>
    <property type="project" value="UniProtKB-KW"/>
</dbReference>
<evidence type="ECO:0000256" key="2">
    <source>
        <dbReference type="ARBA" id="ARBA00022723"/>
    </source>
</evidence>
<evidence type="ECO:0000256" key="6">
    <source>
        <dbReference type="ARBA" id="ARBA00023004"/>
    </source>
</evidence>
<dbReference type="InterPro" id="IPR004843">
    <property type="entry name" value="Calcineurin-like_PHP"/>
</dbReference>
<dbReference type="PANTHER" id="PTHR22953">
    <property type="entry name" value="ACID PHOSPHATASE RELATED"/>
    <property type="match status" value="1"/>
</dbReference>
<dbReference type="InterPro" id="IPR025733">
    <property type="entry name" value="PAPs_C"/>
</dbReference>
<keyword evidence="9" id="KW-0472">Membrane</keyword>
<dbReference type="SUPFAM" id="SSF49363">
    <property type="entry name" value="Purple acid phosphatase, N-terminal domain"/>
    <property type="match status" value="1"/>
</dbReference>
<comment type="caution">
    <text evidence="13">The sequence shown here is derived from an EMBL/GenBank/DDBJ whole genome shotgun (WGS) entry which is preliminary data.</text>
</comment>
<evidence type="ECO:0000256" key="5">
    <source>
        <dbReference type="ARBA" id="ARBA00022833"/>
    </source>
</evidence>
<feature type="transmembrane region" description="Helical" evidence="9">
    <location>
        <begin position="7"/>
        <end position="28"/>
    </location>
</feature>
<dbReference type="Pfam" id="PF14008">
    <property type="entry name" value="Metallophos_C"/>
    <property type="match status" value="1"/>
</dbReference>
<accession>A0A9D4U585</accession>
<protein>
    <recommendedName>
        <fullName evidence="8">Purple acid phosphatase</fullName>
        <ecNumber evidence="8">3.1.3.2</ecNumber>
    </recommendedName>
</protein>
<dbReference type="InterPro" id="IPR008963">
    <property type="entry name" value="Purple_acid_Pase-like_N"/>
</dbReference>
<evidence type="ECO:0000313" key="14">
    <source>
        <dbReference type="Proteomes" id="UP000886520"/>
    </source>
</evidence>
<keyword evidence="9" id="KW-1133">Transmembrane helix</keyword>
<dbReference type="PANTHER" id="PTHR22953:SF55">
    <property type="entry name" value="BIFUNCTIONAL PURPLE ACID PHOSPHATASE 26"/>
    <property type="match status" value="1"/>
</dbReference>
<dbReference type="CDD" id="cd00839">
    <property type="entry name" value="MPP_PAPs"/>
    <property type="match status" value="1"/>
</dbReference>
<dbReference type="Proteomes" id="UP000886520">
    <property type="component" value="Chromosome 22"/>
</dbReference>
<evidence type="ECO:0000256" key="1">
    <source>
        <dbReference type="ARBA" id="ARBA00008723"/>
    </source>
</evidence>
<keyword evidence="4 8" id="KW-0378">Hydrolase</keyword>
<keyword evidence="5" id="KW-0862">Zinc</keyword>
<evidence type="ECO:0000259" key="11">
    <source>
        <dbReference type="Pfam" id="PF14008"/>
    </source>
</evidence>
<name>A0A9D4U585_ADICA</name>